<proteinExistence type="predicted"/>
<dbReference type="EMBL" id="JABBGK010000002">
    <property type="protein sequence ID" value="NML75003.1"/>
    <property type="molecule type" value="Genomic_DNA"/>
</dbReference>
<evidence type="ECO:0000259" key="1">
    <source>
        <dbReference type="Pfam" id="PF00534"/>
    </source>
</evidence>
<evidence type="ECO:0000259" key="2">
    <source>
        <dbReference type="Pfam" id="PF13439"/>
    </source>
</evidence>
<gene>
    <name evidence="3" type="ORF">HHL25_12795</name>
</gene>
<dbReference type="InterPro" id="IPR028098">
    <property type="entry name" value="Glyco_trans_4-like_N"/>
</dbReference>
<name>A0A7Y0AWW9_9HYPH</name>
<dbReference type="AlphaFoldDB" id="A0A7Y0AWW9"/>
<keyword evidence="3" id="KW-0808">Transferase</keyword>
<feature type="domain" description="Glycosyl transferase family 1" evidence="1">
    <location>
        <begin position="156"/>
        <end position="322"/>
    </location>
</feature>
<evidence type="ECO:0000313" key="4">
    <source>
        <dbReference type="Proteomes" id="UP000541470"/>
    </source>
</evidence>
<sequence length="346" mass="37869">MALEYARRGHAVTMLSRRFSGLPRDELENGIHHIRLPSCDPPPVGWLYRLIDVVYCLFVAWRMPPADVTITNSVAAPILLPLRKAGRIAVSVGRHPKGQMRFYRRAARFHAASRPVAETIGRQTPEAAARVRVVPNPISHDFARAMVAELCSRDCEIVYLGRLSREKGIDLLLKAFEEVAPRFPDWRLTIIGPSDTAHGGDGPDYLAGLKALACNGTARIDFEPPIYDGAALVDRLRRAAVFVYPSVAEKGEAFGLAPLEAMACGCAVVVSALDCFRDYLVPGENGLVFDHRHDGVANLVGCVKTLLADGVLRESLADAARDTARHFTPERIADQMLADLSELAGR</sequence>
<dbReference type="Gene3D" id="3.40.50.2000">
    <property type="entry name" value="Glycogen Phosphorylase B"/>
    <property type="match status" value="2"/>
</dbReference>
<organism evidence="3 4">
    <name type="scientific">Rhizobium terricola</name>
    <dbReference type="NCBI Taxonomy" id="2728849"/>
    <lineage>
        <taxon>Bacteria</taxon>
        <taxon>Pseudomonadati</taxon>
        <taxon>Pseudomonadota</taxon>
        <taxon>Alphaproteobacteria</taxon>
        <taxon>Hyphomicrobiales</taxon>
        <taxon>Rhizobiaceae</taxon>
        <taxon>Rhizobium/Agrobacterium group</taxon>
        <taxon>Rhizobium</taxon>
    </lineage>
</organism>
<dbReference type="PANTHER" id="PTHR12526:SF636">
    <property type="entry name" value="BLL3647 PROTEIN"/>
    <property type="match status" value="1"/>
</dbReference>
<dbReference type="Pfam" id="PF00534">
    <property type="entry name" value="Glycos_transf_1"/>
    <property type="match status" value="1"/>
</dbReference>
<keyword evidence="4" id="KW-1185">Reference proteome</keyword>
<comment type="caution">
    <text evidence="3">The sequence shown here is derived from an EMBL/GenBank/DDBJ whole genome shotgun (WGS) entry which is preliminary data.</text>
</comment>
<dbReference type="SUPFAM" id="SSF53756">
    <property type="entry name" value="UDP-Glycosyltransferase/glycogen phosphorylase"/>
    <property type="match status" value="1"/>
</dbReference>
<protein>
    <submittedName>
        <fullName evidence="3">Glycosyltransferase family 4 protein</fullName>
    </submittedName>
</protein>
<feature type="domain" description="Glycosyltransferase subfamily 4-like N-terminal" evidence="2">
    <location>
        <begin position="2"/>
        <end position="141"/>
    </location>
</feature>
<accession>A0A7Y0AWW9</accession>
<dbReference type="GO" id="GO:0016757">
    <property type="term" value="F:glycosyltransferase activity"/>
    <property type="evidence" value="ECO:0007669"/>
    <property type="project" value="InterPro"/>
</dbReference>
<dbReference type="CDD" id="cd03801">
    <property type="entry name" value="GT4_PimA-like"/>
    <property type="match status" value="1"/>
</dbReference>
<dbReference type="Pfam" id="PF13439">
    <property type="entry name" value="Glyco_transf_4"/>
    <property type="match status" value="1"/>
</dbReference>
<dbReference type="PANTHER" id="PTHR12526">
    <property type="entry name" value="GLYCOSYLTRANSFERASE"/>
    <property type="match status" value="1"/>
</dbReference>
<evidence type="ECO:0000313" key="3">
    <source>
        <dbReference type="EMBL" id="NML75003.1"/>
    </source>
</evidence>
<dbReference type="InterPro" id="IPR001296">
    <property type="entry name" value="Glyco_trans_1"/>
</dbReference>
<reference evidence="3 4" key="1">
    <citation type="submission" date="2020-04" db="EMBL/GenBank/DDBJ databases">
        <title>Rhizobium sp. S-51 isolated from soil.</title>
        <authorList>
            <person name="Dahal R.H."/>
        </authorList>
    </citation>
    <scope>NUCLEOTIDE SEQUENCE [LARGE SCALE GENOMIC DNA]</scope>
    <source>
        <strain evidence="3 4">S-51</strain>
    </source>
</reference>
<dbReference type="Proteomes" id="UP000541470">
    <property type="component" value="Unassembled WGS sequence"/>
</dbReference>